<keyword evidence="1" id="KW-1133">Transmembrane helix</keyword>
<dbReference type="AlphaFoldDB" id="W9VAR5"/>
<dbReference type="Pfam" id="PF11159">
    <property type="entry name" value="DUF2939"/>
    <property type="match status" value="1"/>
</dbReference>
<reference evidence="2 3" key="1">
    <citation type="submission" date="2012-11" db="EMBL/GenBank/DDBJ databases">
        <title>Genome assembly of Thiorhodococcus sp. AK35.</title>
        <authorList>
            <person name="Nupur N."/>
            <person name="Khatri I."/>
            <person name="Subramanian S."/>
            <person name="Pinnaka A."/>
        </authorList>
    </citation>
    <scope>NUCLEOTIDE SEQUENCE [LARGE SCALE GENOMIC DNA]</scope>
    <source>
        <strain evidence="2 3">AK35</strain>
    </source>
</reference>
<gene>
    <name evidence="2" type="ORF">D779_3380</name>
</gene>
<evidence type="ECO:0008006" key="4">
    <source>
        <dbReference type="Google" id="ProtNLM"/>
    </source>
</evidence>
<keyword evidence="1" id="KW-0812">Transmembrane</keyword>
<protein>
    <recommendedName>
        <fullName evidence="4">DUF2939 domain-containing protein</fullName>
    </recommendedName>
</protein>
<keyword evidence="3" id="KW-1185">Reference proteome</keyword>
<evidence type="ECO:0000256" key="1">
    <source>
        <dbReference type="SAM" id="Phobius"/>
    </source>
</evidence>
<proteinExistence type="predicted"/>
<keyword evidence="1" id="KW-0472">Membrane</keyword>
<dbReference type="InterPro" id="IPR021330">
    <property type="entry name" value="DUF2939"/>
</dbReference>
<feature type="transmembrane region" description="Helical" evidence="1">
    <location>
        <begin position="12"/>
        <end position="36"/>
    </location>
</feature>
<dbReference type="EMBL" id="AONC01000006">
    <property type="protein sequence ID" value="EXJ16703.1"/>
    <property type="molecule type" value="Genomic_DNA"/>
</dbReference>
<dbReference type="Proteomes" id="UP000019460">
    <property type="component" value="Unassembled WGS sequence"/>
</dbReference>
<dbReference type="STRING" id="1249627.D779_3380"/>
<comment type="caution">
    <text evidence="2">The sequence shown here is derived from an EMBL/GenBank/DDBJ whole genome shotgun (WGS) entry which is preliminary data.</text>
</comment>
<evidence type="ECO:0000313" key="2">
    <source>
        <dbReference type="EMBL" id="EXJ16703.1"/>
    </source>
</evidence>
<evidence type="ECO:0000313" key="3">
    <source>
        <dbReference type="Proteomes" id="UP000019460"/>
    </source>
</evidence>
<name>W9VAR5_9GAMM</name>
<organism evidence="2 3">
    <name type="scientific">Imhoffiella purpurea</name>
    <dbReference type="NCBI Taxonomy" id="1249627"/>
    <lineage>
        <taxon>Bacteria</taxon>
        <taxon>Pseudomonadati</taxon>
        <taxon>Pseudomonadota</taxon>
        <taxon>Gammaproteobacteria</taxon>
        <taxon>Chromatiales</taxon>
        <taxon>Chromatiaceae</taxon>
        <taxon>Imhoffiella</taxon>
    </lineage>
</organism>
<accession>W9VAR5</accession>
<dbReference type="eggNOG" id="ENOG5030JH7">
    <property type="taxonomic scope" value="Bacteria"/>
</dbReference>
<sequence>MAHRSAAAIQGVPVMGRIIAFLLSFVLVAYAVWPYYGILRIDQALSEPDPQAIAPFVDLPAIRDAFKQRLADGITTEMPRGEGTDPLVGLIARGVRQISDSLIEHSLDLSGVQTLLRSAAARATDRRPAYFIAGIRYAFFESWNRFAIRLGDGEDATQIIMSLRALERRITDIGRRPGSP</sequence>